<dbReference type="RefSeq" id="XP_068350493.1">
    <property type="nucleotide sequence ID" value="XM_068510836.1"/>
</dbReference>
<name>A0A1J4JJD8_9EUKA</name>
<evidence type="ECO:0000313" key="2">
    <source>
        <dbReference type="EMBL" id="OHS97356.1"/>
    </source>
</evidence>
<evidence type="ECO:0000313" key="3">
    <source>
        <dbReference type="Proteomes" id="UP000179807"/>
    </source>
</evidence>
<dbReference type="VEuPathDB" id="TrichDB:TRFO_36452"/>
<dbReference type="EMBL" id="MLAK01001121">
    <property type="protein sequence ID" value="OHS97356.1"/>
    <property type="molecule type" value="Genomic_DNA"/>
</dbReference>
<dbReference type="GeneID" id="94845540"/>
<protein>
    <recommendedName>
        <fullName evidence="4">Chorein N-terminal domain-containing protein</fullName>
    </recommendedName>
</protein>
<sequence length="2081" mass="236684">MTNFSFNYEMFNKLLGDFINGALSAHTAKIKNQNVSLMIFKNAMNITELELYKFALFQYGIPVIIKCGIVKNVDVVIPWVTFQSDPVKISIDDIYILASFPGDDPKSFVSDQDIFDIREHQLAAHYQFSKNFKNILKQISTKTLEEIAQRFLHCFSLTIKNLHIRIEIPAGKKCHSLGIIASDISITTPNPSKGVPPVIKKEILLNNFSIYLDLEQDTLHYQSNEMFSSIMNALSDNNHQFLLDPSTITAKISTVTNDDNSKIDIICDLGDLTLSISNNQLPVISTMAINAKKFSQYIFIKTTENPTNMPINKNLRNNDDNIGSLNTENNEGNNIENIDENSDEIDIEGNNLWLYFHKLSKKVNDSKLDSFLDRLLFKNKYIKEWNELKKKSQRTQSIIDMDHNLDYQAVIYFRELADTIKSNIFNEKIDLDKILRFANYDPLILIPSFASRFTIFASTTSLKIKYLYSDNDLICETILSGASFYYSQQKLHIDLTSFNILFGERNNQESILNSLLSEKNSFSIDVEFKTLKSGSIIVTAEPTALNVDLTKILSFVSKLDLAMMNNSLDKLKHNKTRYQLDMKMRNLRLISYYKNEVCFDFVFGLLSIYQDEKNINNFLYDLQNISLSTKDHQILNNLSFSASSHHGNIEISLPVFSITLMKNDIELFDEIKNFIKSAAVLSDKAPVRLKYGKFDILGIAVNSDIIKEPLNIYNFEILYTEVEDQAITKILINNFNLREIRANHLSFNLIKFNDNIQSTFTLESLFIPGIQMKNQIPLVTGDFDNSSKTYQIHNNIDDITITNFDCFRDLIDFNSCIELKEKLNIPNMQFSLKINSSTFTITYLDFLIYVNFECAFLLDPIAFSLLIPNLELNYRNTKYLSLNSFGISYSINSGINLTTNHIKLNLNDKVLDLINNINTCLNFDMGFNDFSLKNIPKLNFNVNLITLKFFKIEGKSDLKVLLSKFNVILKKNNTLTANSNLSANLEKVGIIIEPTNITLHLNVYKNDITADVQFTDSLRISFSPNALKIIENPKHLFLVNQIGSDLFLMIDNQLISIPDNSSYMSSSYPSNPIISIAFGNHKDTNFDLSKLHSEQSVPFHVESALILIWQQDCSIYFSSPLEIVNSTGVSFKLLDDCYNNFILCNNQNIFVSPDFAQYLTQTSFRIVDEKTSFCVKFSKKPFTINSPNHNFRVFVSRNPLTFVARVTMSSPVFLYSYFPEPLNIELKNGKTFILYPNTKISIDDTDVNCKSLSMFISSTKYFAKSLVKISTIKKQSSIKLVDLRNITRYLRCRISKDEGSIITVYLSAPVCLINYLMMEVGFSIDNNVAEIWRPRTIPNMFPEFKEFPQFRYYPFPYCRFKDDEFSVYICCPISLKYTKERCGVSRIDSTELAKVPTSSSNDKIMPVTFQVVHDESDTAIVYLKPYIFIHNNTKKIIKLDGTHINPNCYLMVRSIDPSLDVQFEIEAHIIQANLENISTFHMTGPSIRHRINFEVSFINDIKILTISTLNSLGLFAFINDTDNNFVINQAGLPELQYFVLDYSTLLFDLTDTRTKCEIEIKSMNISQFSIRLDRVMDAKPVPNTTLFSLVEIVGKDRYAVRIIDSIPKNIVNTLSNLVITIPKTSLKIIGFNYNEYCRVTLGSFIFNYRLQQMKETYEIAIESIQVDDMNSFTINPVVLLSTGKSFLNFALSKPIGSSYFEYVICQVMPFAAEIDVSYIIDMISLFNGINLTFPQSHSLEFKCLQFKVLPIVLDLSLFSGTPRQAHRFSKNESIPKYLSVIPSIGNFQFTISPLDATDIHCTLKELMLILVDTAKLSFSTQWLRLLGSAAIIGNPQLLVRNFSSAFKAPAKKIPGELFKGTIGSILKTGETTLKGLSTTVRSMTHDNTQYIADNKTPMDGFMWGIKSFMTGISNAATGVVRKPIEKGKEKGFVGAIAGAGEGIAGIFTNSFGGAVDLGAGIISGVRRSIFKEIAQKRVEEPIPRKLGPEVNLIYSQNIADIYETAVIAEDSIILINSIQWIDLEKNQIIIGYQNFETHNDQLITLTFSSIKKAEKFENILNLQVIRQNVSNSFIIPLENTK</sequence>
<dbReference type="Proteomes" id="UP000179807">
    <property type="component" value="Unassembled WGS sequence"/>
</dbReference>
<dbReference type="OrthoDB" id="428159at2759"/>
<reference evidence="2" key="1">
    <citation type="submission" date="2016-10" db="EMBL/GenBank/DDBJ databases">
        <authorList>
            <person name="Benchimol M."/>
            <person name="Almeida L.G."/>
            <person name="Vasconcelos A.T."/>
            <person name="Perreira-Neves A."/>
            <person name="Rosa I.A."/>
            <person name="Tasca T."/>
            <person name="Bogo M.R."/>
            <person name="de Souza W."/>
        </authorList>
    </citation>
    <scope>NUCLEOTIDE SEQUENCE [LARGE SCALE GENOMIC DNA]</scope>
    <source>
        <strain evidence="2">K</strain>
    </source>
</reference>
<dbReference type="GO" id="GO:0006623">
    <property type="term" value="P:protein targeting to vacuole"/>
    <property type="evidence" value="ECO:0007669"/>
    <property type="project" value="TreeGrafter"/>
</dbReference>
<gene>
    <name evidence="2" type="ORF">TRFO_36452</name>
</gene>
<comment type="similarity">
    <text evidence="1">Belongs to the VPS13 family.</text>
</comment>
<accession>A0A1J4JJD8</accession>
<evidence type="ECO:0008006" key="4">
    <source>
        <dbReference type="Google" id="ProtNLM"/>
    </source>
</evidence>
<dbReference type="PANTHER" id="PTHR16166">
    <property type="entry name" value="VACUOLAR PROTEIN SORTING-ASSOCIATED PROTEIN VPS13"/>
    <property type="match status" value="1"/>
</dbReference>
<dbReference type="InterPro" id="IPR026847">
    <property type="entry name" value="VPS13"/>
</dbReference>
<organism evidence="2 3">
    <name type="scientific">Tritrichomonas foetus</name>
    <dbReference type="NCBI Taxonomy" id="1144522"/>
    <lineage>
        <taxon>Eukaryota</taxon>
        <taxon>Metamonada</taxon>
        <taxon>Parabasalia</taxon>
        <taxon>Tritrichomonadida</taxon>
        <taxon>Tritrichomonadidae</taxon>
        <taxon>Tritrichomonas</taxon>
    </lineage>
</organism>
<comment type="caution">
    <text evidence="2">The sequence shown here is derived from an EMBL/GenBank/DDBJ whole genome shotgun (WGS) entry which is preliminary data.</text>
</comment>
<dbReference type="PANTHER" id="PTHR16166:SF93">
    <property type="entry name" value="INTERMEMBRANE LIPID TRANSFER PROTEIN VPS13"/>
    <property type="match status" value="1"/>
</dbReference>
<keyword evidence="3" id="KW-1185">Reference proteome</keyword>
<proteinExistence type="inferred from homology"/>
<dbReference type="GO" id="GO:0045053">
    <property type="term" value="P:protein retention in Golgi apparatus"/>
    <property type="evidence" value="ECO:0007669"/>
    <property type="project" value="TreeGrafter"/>
</dbReference>
<evidence type="ECO:0000256" key="1">
    <source>
        <dbReference type="ARBA" id="ARBA00006545"/>
    </source>
</evidence>